<evidence type="ECO:0000256" key="2">
    <source>
        <dbReference type="ARBA" id="ARBA00008367"/>
    </source>
</evidence>
<keyword evidence="10 12" id="KW-0604">Photosystem II</keyword>
<dbReference type="EMBL" id="EU168190">
    <property type="protein sequence ID" value="ABV65941.1"/>
    <property type="molecule type" value="Genomic_DNA"/>
</dbReference>
<keyword evidence="16" id="KW-0934">Plastid</keyword>
<protein>
    <recommendedName>
        <fullName evidence="3 12">Photosystem II reaction center protein Z</fullName>
        <shortName evidence="12">PSII-Z</shortName>
    </recommendedName>
</protein>
<dbReference type="GO" id="GO:0015979">
    <property type="term" value="P:photosynthesis"/>
    <property type="evidence" value="ECO:0007669"/>
    <property type="project" value="UniProtKB-UniRule"/>
</dbReference>
<dbReference type="NCBIfam" id="TIGR03043">
    <property type="entry name" value="PS_II_psbZ"/>
    <property type="match status" value="1"/>
</dbReference>
<comment type="subcellular location">
    <subcellularLocation>
        <location evidence="1">Membrane</location>
    </subcellularLocation>
    <subcellularLocation>
        <location evidence="12">Plastid</location>
        <location evidence="12">Chloroplast thylakoid membrane</location>
        <topology evidence="12">Multi-pass membrane protein</topology>
    </subcellularLocation>
</comment>
<evidence type="ECO:0000256" key="7">
    <source>
        <dbReference type="ARBA" id="ARBA00022989"/>
    </source>
</evidence>
<keyword evidence="7 12" id="KW-1133">Transmembrane helix</keyword>
<dbReference type="Gene3D" id="1.10.287.740">
    <property type="entry name" value="Photosystem II PsbZ, reaction centre"/>
    <property type="match status" value="1"/>
</dbReference>
<keyword evidence="5 12" id="KW-0602">Photosynthesis</keyword>
<dbReference type="HAMAP" id="MF_00644">
    <property type="entry name" value="PSII_PsbZ"/>
    <property type="match status" value="1"/>
</dbReference>
<evidence type="ECO:0000256" key="15">
    <source>
        <dbReference type="SAM" id="SignalP"/>
    </source>
</evidence>
<organism evidence="16">
    <name type="scientific">Heterosigma akashiwo</name>
    <name type="common">Chromophytic alga</name>
    <name type="synonym">Heterosigma carterae</name>
    <dbReference type="NCBI Taxonomy" id="2829"/>
    <lineage>
        <taxon>Eukaryota</taxon>
        <taxon>Sar</taxon>
        <taxon>Stramenopiles</taxon>
        <taxon>Ochrophyta</taxon>
        <taxon>Raphidophyceae</taxon>
        <taxon>Chattonellales</taxon>
        <taxon>Chattonellaceae</taxon>
        <taxon>Heterosigma</taxon>
    </lineage>
</organism>
<accession>B2XT43</accession>
<evidence type="ECO:0000313" key="16">
    <source>
        <dbReference type="EMBL" id="ABV65941.1"/>
    </source>
</evidence>
<evidence type="ECO:0000256" key="6">
    <source>
        <dbReference type="ARBA" id="ARBA00022692"/>
    </source>
</evidence>
<evidence type="ECO:0000256" key="11">
    <source>
        <dbReference type="ARBA" id="ARBA00038734"/>
    </source>
</evidence>
<feature type="chain" id="PRO_5002785445" description="Photosystem II reaction center protein Z" evidence="15">
    <location>
        <begin position="29"/>
        <end position="61"/>
    </location>
</feature>
<dbReference type="GO" id="GO:0042549">
    <property type="term" value="P:photosystem II stabilization"/>
    <property type="evidence" value="ECO:0007669"/>
    <property type="project" value="InterPro"/>
</dbReference>
<reference evidence="16" key="1">
    <citation type="journal article" date="2008" name="BMC Genomics">
        <title>Chloroplast genome sequencing analysis of Heterosigma akashiwo CCMP452 (West Atlantic) and NIES293 (West Pacific) strains.</title>
        <authorList>
            <person name="Cattolico R.A."/>
            <person name="Jacobs M.A."/>
            <person name="Zhou Y."/>
            <person name="Chang J."/>
            <person name="Duplessis M."/>
            <person name="Lybrand T."/>
            <person name="McKay J."/>
            <person name="Ong H.C."/>
            <person name="Sims E."/>
            <person name="Rocap G."/>
        </authorList>
    </citation>
    <scope>NUCLEOTIDE SEQUENCE [LARGE SCALE GENOMIC DNA]</scope>
    <source>
        <strain evidence="16">NIES 293</strain>
    </source>
</reference>
<evidence type="ECO:0000256" key="12">
    <source>
        <dbReference type="HAMAP-Rule" id="MF_00644"/>
    </source>
</evidence>
<evidence type="ECO:0000256" key="3">
    <source>
        <dbReference type="ARBA" id="ARBA00021665"/>
    </source>
</evidence>
<dbReference type="RefSeq" id="YP_001936335.1">
    <property type="nucleotide sequence ID" value="NC_010772.1"/>
</dbReference>
<comment type="function">
    <text evidence="13">Controls the interaction of photosystem II (PSII) cores with the light-harvesting antenna, regulates electron flow through the 2 photosystem reaction centers. PSII is a light-driven water plastoquinone oxidoreductase, using light energy to abstract electrons from H(2)O, generating a proton gradient subsequently used for ATP formation.</text>
</comment>
<evidence type="ECO:0000256" key="5">
    <source>
        <dbReference type="ARBA" id="ARBA00022531"/>
    </source>
</evidence>
<keyword evidence="8 12" id="KW-0793">Thylakoid</keyword>
<dbReference type="Pfam" id="PF01737">
    <property type="entry name" value="Ycf9"/>
    <property type="match status" value="1"/>
</dbReference>
<dbReference type="InterPro" id="IPR002644">
    <property type="entry name" value="PSII_PsbZ"/>
</dbReference>
<dbReference type="AlphaFoldDB" id="B2XT43"/>
<keyword evidence="15" id="KW-0732">Signal</keyword>
<evidence type="ECO:0000256" key="8">
    <source>
        <dbReference type="ARBA" id="ARBA00023078"/>
    </source>
</evidence>
<evidence type="ECO:0000256" key="1">
    <source>
        <dbReference type="ARBA" id="ARBA00004370"/>
    </source>
</evidence>
<dbReference type="GO" id="GO:0009535">
    <property type="term" value="C:chloroplast thylakoid membrane"/>
    <property type="evidence" value="ECO:0007669"/>
    <property type="project" value="UniProtKB-SubCell"/>
</dbReference>
<proteinExistence type="inferred from homology"/>
<feature type="transmembrane region" description="Helical" evidence="14">
    <location>
        <begin position="44"/>
        <end position="60"/>
    </location>
</feature>
<feature type="signal peptide" evidence="15">
    <location>
        <begin position="1"/>
        <end position="28"/>
    </location>
</feature>
<geneLocation type="chloroplast" evidence="16"/>
<evidence type="ECO:0000256" key="13">
    <source>
        <dbReference type="RuleBase" id="RU003472"/>
    </source>
</evidence>
<dbReference type="InterPro" id="IPR036512">
    <property type="entry name" value="PSII_PsbZ_sf"/>
</dbReference>
<dbReference type="GO" id="GO:0009539">
    <property type="term" value="C:photosystem II reaction center"/>
    <property type="evidence" value="ECO:0007669"/>
    <property type="project" value="InterPro"/>
</dbReference>
<keyword evidence="9 12" id="KW-0472">Membrane</keyword>
<dbReference type="SUPFAM" id="SSF161055">
    <property type="entry name" value="PsbZ-like"/>
    <property type="match status" value="1"/>
</dbReference>
<name>B2XT43_HETAK</name>
<gene>
    <name evidence="12 16" type="primary">psbZ</name>
    <name evidence="16" type="ordered locus">Heak293_Cp034</name>
</gene>
<evidence type="ECO:0000256" key="10">
    <source>
        <dbReference type="ARBA" id="ARBA00023276"/>
    </source>
</evidence>
<keyword evidence="4 12" id="KW-0674">Reaction center</keyword>
<evidence type="ECO:0000256" key="4">
    <source>
        <dbReference type="ARBA" id="ARBA00022469"/>
    </source>
</evidence>
<comment type="similarity">
    <text evidence="2 12 13">Belongs to the PsbZ family.</text>
</comment>
<comment type="function">
    <text evidence="12">May control the interaction of photosystem II (PSII) cores with the light-harvesting antenna, regulates electron flow through the 2 photosystem reaction centers. PSII is a light-driven water plastoquinone oxidoreductase, using light energy to abstract electrons from H(2)O, generating a proton gradient subsequently used for ATP formation.</text>
</comment>
<keyword evidence="16" id="KW-0150">Chloroplast</keyword>
<keyword evidence="6 12" id="KW-0812">Transmembrane</keyword>
<evidence type="ECO:0000256" key="9">
    <source>
        <dbReference type="ARBA" id="ARBA00023136"/>
    </source>
</evidence>
<dbReference type="GeneID" id="6335550"/>
<evidence type="ECO:0000256" key="14">
    <source>
        <dbReference type="SAM" id="Phobius"/>
    </source>
</evidence>
<comment type="subunit">
    <text evidence="11 12">PSII is composed of 1 copy each of membrane proteins PsbA, PsbB, PsbC, PsbD, PsbE, PsbF, PsbH, PsbI, PsbJ, PsbK, PsbL, PsbM, PsbT, PsbY, PsbZ, Psb30/Ycf12, at least 3 peripheral proteins of the oxygen-evolving complex and a large number of cofactors. It forms dimeric complexes.</text>
</comment>
<sequence>MSLLIQILVSLLVLLSFVLIIFVPVALATPGEWETSKTKVYNLATFWGTLVILTAFAQGFA</sequence>